<evidence type="ECO:0000259" key="1">
    <source>
        <dbReference type="PROSITE" id="PS50181"/>
    </source>
</evidence>
<dbReference type="GeneID" id="104746139"/>
<dbReference type="PANTHER" id="PTHR31672:SF13">
    <property type="entry name" value="F-BOX PROTEIN CPR30-LIKE"/>
    <property type="match status" value="1"/>
</dbReference>
<dbReference type="PROSITE" id="PS50181">
    <property type="entry name" value="FBOX"/>
    <property type="match status" value="1"/>
</dbReference>
<dbReference type="NCBIfam" id="TIGR01640">
    <property type="entry name" value="F_box_assoc_1"/>
    <property type="match status" value="1"/>
</dbReference>
<dbReference type="InterPro" id="IPR006527">
    <property type="entry name" value="F-box-assoc_dom_typ1"/>
</dbReference>
<dbReference type="InterPro" id="IPR001810">
    <property type="entry name" value="F-box_dom"/>
</dbReference>
<dbReference type="SMART" id="SM00256">
    <property type="entry name" value="FBOX"/>
    <property type="match status" value="1"/>
</dbReference>
<dbReference type="PANTHER" id="PTHR31672">
    <property type="entry name" value="BNACNNG10540D PROTEIN"/>
    <property type="match status" value="1"/>
</dbReference>
<dbReference type="InterPro" id="IPR017451">
    <property type="entry name" value="F-box-assoc_interact_dom"/>
</dbReference>
<reference evidence="3" key="2">
    <citation type="submission" date="2025-08" db="UniProtKB">
        <authorList>
            <consortium name="RefSeq"/>
        </authorList>
    </citation>
    <scope>IDENTIFICATION</scope>
    <source>
        <tissue evidence="3">Leaf</tissue>
    </source>
</reference>
<protein>
    <submittedName>
        <fullName evidence="3">F-box/kelch-repeat protein At3g16740-like</fullName>
    </submittedName>
</protein>
<dbReference type="InterPro" id="IPR050796">
    <property type="entry name" value="SCF_F-box_component"/>
</dbReference>
<name>A0ABM0W578_CAMSA</name>
<dbReference type="InterPro" id="IPR011043">
    <property type="entry name" value="Gal_Oxase/kelch_b-propeller"/>
</dbReference>
<dbReference type="SUPFAM" id="SSF50965">
    <property type="entry name" value="Galactose oxidase, central domain"/>
    <property type="match status" value="1"/>
</dbReference>
<dbReference type="RefSeq" id="XP_010465849.1">
    <property type="nucleotide sequence ID" value="XM_010467547.2"/>
</dbReference>
<dbReference type="Pfam" id="PF00646">
    <property type="entry name" value="F-box"/>
    <property type="match status" value="1"/>
</dbReference>
<proteinExistence type="predicted"/>
<dbReference type="Proteomes" id="UP000694864">
    <property type="component" value="Chromosome 15"/>
</dbReference>
<evidence type="ECO:0000313" key="3">
    <source>
        <dbReference type="RefSeq" id="XP_010465849.1"/>
    </source>
</evidence>
<reference evidence="2" key="1">
    <citation type="journal article" date="2014" name="Nat. Commun.">
        <title>The emerging biofuel crop Camelina sativa retains a highly undifferentiated hexaploid genome structure.</title>
        <authorList>
            <person name="Kagale S."/>
            <person name="Koh C."/>
            <person name="Nixon J."/>
            <person name="Bollina V."/>
            <person name="Clarke W.E."/>
            <person name="Tuteja R."/>
            <person name="Spillane C."/>
            <person name="Robinson S.J."/>
            <person name="Links M.G."/>
            <person name="Clarke C."/>
            <person name="Higgins E.E."/>
            <person name="Huebert T."/>
            <person name="Sharpe A.G."/>
            <person name="Parkin I.A."/>
        </authorList>
    </citation>
    <scope>NUCLEOTIDE SEQUENCE [LARGE SCALE GENOMIC DNA]</scope>
    <source>
        <strain evidence="2">cv. DH55</strain>
    </source>
</reference>
<accession>A0ABM0W578</accession>
<evidence type="ECO:0000313" key="2">
    <source>
        <dbReference type="Proteomes" id="UP000694864"/>
    </source>
</evidence>
<organism evidence="2 3">
    <name type="scientific">Camelina sativa</name>
    <name type="common">False flax</name>
    <name type="synonym">Myagrum sativum</name>
    <dbReference type="NCBI Taxonomy" id="90675"/>
    <lineage>
        <taxon>Eukaryota</taxon>
        <taxon>Viridiplantae</taxon>
        <taxon>Streptophyta</taxon>
        <taxon>Embryophyta</taxon>
        <taxon>Tracheophyta</taxon>
        <taxon>Spermatophyta</taxon>
        <taxon>Magnoliopsida</taxon>
        <taxon>eudicotyledons</taxon>
        <taxon>Gunneridae</taxon>
        <taxon>Pentapetalae</taxon>
        <taxon>rosids</taxon>
        <taxon>malvids</taxon>
        <taxon>Brassicales</taxon>
        <taxon>Brassicaceae</taxon>
        <taxon>Camelineae</taxon>
        <taxon>Camelina</taxon>
    </lineage>
</organism>
<dbReference type="SUPFAM" id="SSF81383">
    <property type="entry name" value="F-box domain"/>
    <property type="match status" value="1"/>
</dbReference>
<dbReference type="Gene3D" id="1.20.1280.50">
    <property type="match status" value="1"/>
</dbReference>
<feature type="domain" description="F-box" evidence="1">
    <location>
        <begin position="1"/>
        <end position="46"/>
    </location>
</feature>
<dbReference type="CDD" id="cd22157">
    <property type="entry name" value="F-box_AtFBW1-like"/>
    <property type="match status" value="1"/>
</dbReference>
<sequence>MLSNLPRDLAEEVLSRLPVTSLRGVRSTCKNWNRLSTNRSFTMKHIGKAKAAAKNYQRKEFQVVMTIQYRVCLFSVDLLNPSIERIGKLVSLDDVADRVEISKVFHCDGLLLCVTKDRSSLVVWNPCSGQTTWINPMNSYHKLDRYALGHEKKEKYSLRSYKVLRFLDDYVSRVKGLLREFEIYDLNSDSWKVVDVSPDWDIRYHQRGVSLMGNTYWFAHQKLPPAVQGQVRVISDIPDFLLCFDFTTESFGPRLPLPFHAFYGDTVTLSSVREEHLAVLFQQCGGWYTVKIWISSKIEPNAVSWNKLFLAVDMKPLTGLGFQFLHIGGSFFVDEKKKVAVVLDKDRGCRGKSRPTRNIAYIIGKKGYFKQVDLGESIDAGCWPLVCSYVPSSEQIKQVALP</sequence>
<keyword evidence="2" id="KW-1185">Reference proteome</keyword>
<dbReference type="InterPro" id="IPR036047">
    <property type="entry name" value="F-box-like_dom_sf"/>
</dbReference>
<gene>
    <name evidence="3" type="primary">LOC104746139</name>
</gene>
<dbReference type="Pfam" id="PF07734">
    <property type="entry name" value="FBA_1"/>
    <property type="match status" value="1"/>
</dbReference>